<accession>A0ABN1MFE1</accession>
<comment type="caution">
    <text evidence="2">The sequence shown here is derived from an EMBL/GenBank/DDBJ whole genome shotgun (WGS) entry which is preliminary data.</text>
</comment>
<organism evidence="2 3">
    <name type="scientific">Gangjinia marincola</name>
    <dbReference type="NCBI Taxonomy" id="578463"/>
    <lineage>
        <taxon>Bacteria</taxon>
        <taxon>Pseudomonadati</taxon>
        <taxon>Bacteroidota</taxon>
        <taxon>Flavobacteriia</taxon>
        <taxon>Flavobacteriales</taxon>
        <taxon>Flavobacteriaceae</taxon>
        <taxon>Gangjinia</taxon>
    </lineage>
</organism>
<dbReference type="Gene3D" id="2.160.20.120">
    <property type="match status" value="1"/>
</dbReference>
<dbReference type="RefSeq" id="WP_343764691.1">
    <property type="nucleotide sequence ID" value="NZ_BAAAFG010000012.1"/>
</dbReference>
<dbReference type="Proteomes" id="UP001500507">
    <property type="component" value="Unassembled WGS sequence"/>
</dbReference>
<evidence type="ECO:0000313" key="3">
    <source>
        <dbReference type="Proteomes" id="UP001500507"/>
    </source>
</evidence>
<evidence type="ECO:0000259" key="1">
    <source>
        <dbReference type="Pfam" id="PF10988"/>
    </source>
</evidence>
<dbReference type="EMBL" id="BAAAFG010000012">
    <property type="protein sequence ID" value="GAA0871875.1"/>
    <property type="molecule type" value="Genomic_DNA"/>
</dbReference>
<dbReference type="Pfam" id="PF10988">
    <property type="entry name" value="DUF2807"/>
    <property type="match status" value="1"/>
</dbReference>
<feature type="domain" description="Putative auto-transporter adhesin head GIN" evidence="1">
    <location>
        <begin position="42"/>
        <end position="221"/>
    </location>
</feature>
<sequence>MTTLTKVLIGLIFSVLLISCNFDLGVRGTGEVTRITQNVPTFNSIKASAGMNVFLTQGNDQKVVVEANENLHEIIDVYVKEEALIVTTKENISFADARDVYVTFTEINSITATSGSDVSANEPLRIQTLQLVSTSGADIKLTLNSQSISAKSTSGADIVLKGKTDKIDATSTSGADINAKELIAKHANTTATSGADIVVHATETMQGTANSGGDIRYVGNPVKLNIKDGVSGSVSKE</sequence>
<dbReference type="InterPro" id="IPR021255">
    <property type="entry name" value="DUF2807"/>
</dbReference>
<dbReference type="PROSITE" id="PS51257">
    <property type="entry name" value="PROKAR_LIPOPROTEIN"/>
    <property type="match status" value="1"/>
</dbReference>
<evidence type="ECO:0000313" key="2">
    <source>
        <dbReference type="EMBL" id="GAA0871875.1"/>
    </source>
</evidence>
<name>A0ABN1MFE1_9FLAO</name>
<proteinExistence type="predicted"/>
<gene>
    <name evidence="2" type="ORF">GCM10009117_10210</name>
</gene>
<protein>
    <recommendedName>
        <fullName evidence="1">Putative auto-transporter adhesin head GIN domain-containing protein</fullName>
    </recommendedName>
</protein>
<keyword evidence="3" id="KW-1185">Reference proteome</keyword>
<reference evidence="2 3" key="1">
    <citation type="journal article" date="2019" name="Int. J. Syst. Evol. Microbiol.">
        <title>The Global Catalogue of Microorganisms (GCM) 10K type strain sequencing project: providing services to taxonomists for standard genome sequencing and annotation.</title>
        <authorList>
            <consortium name="The Broad Institute Genomics Platform"/>
            <consortium name="The Broad Institute Genome Sequencing Center for Infectious Disease"/>
            <person name="Wu L."/>
            <person name="Ma J."/>
        </authorList>
    </citation>
    <scope>NUCLEOTIDE SEQUENCE [LARGE SCALE GENOMIC DNA]</scope>
    <source>
        <strain evidence="2 3">JCM 16082</strain>
    </source>
</reference>